<keyword evidence="1" id="KW-0547">Nucleotide-binding</keyword>
<reference evidence="7" key="2">
    <citation type="submission" date="2021-04" db="EMBL/GenBank/DDBJ databases">
        <authorList>
            <person name="Gilroy R."/>
        </authorList>
    </citation>
    <scope>NUCLEOTIDE SEQUENCE</scope>
    <source>
        <strain evidence="7">CHK32-1732</strain>
    </source>
</reference>
<dbReference type="Proteomes" id="UP000824190">
    <property type="component" value="Unassembled WGS sequence"/>
</dbReference>
<feature type="region of interest" description="Disordered" evidence="5">
    <location>
        <begin position="30"/>
        <end position="54"/>
    </location>
</feature>
<organism evidence="7 8">
    <name type="scientific">Candidatus Corynebacterium avicola</name>
    <dbReference type="NCBI Taxonomy" id="2838527"/>
    <lineage>
        <taxon>Bacteria</taxon>
        <taxon>Bacillati</taxon>
        <taxon>Actinomycetota</taxon>
        <taxon>Actinomycetes</taxon>
        <taxon>Mycobacteriales</taxon>
        <taxon>Corynebacteriaceae</taxon>
        <taxon>Corynebacterium</taxon>
    </lineage>
</organism>
<dbReference type="Gene3D" id="3.30.428.10">
    <property type="entry name" value="HIT-like"/>
    <property type="match status" value="1"/>
</dbReference>
<feature type="binding site" evidence="3">
    <location>
        <begin position="133"/>
        <end position="136"/>
    </location>
    <ligand>
        <name>substrate</name>
    </ligand>
</feature>
<accession>A0A9D1RQT8</accession>
<feature type="domain" description="HIT" evidence="6">
    <location>
        <begin position="46"/>
        <end position="154"/>
    </location>
</feature>
<reference evidence="7" key="1">
    <citation type="journal article" date="2021" name="PeerJ">
        <title>Extensive microbial diversity within the chicken gut microbiome revealed by metagenomics and culture.</title>
        <authorList>
            <person name="Gilroy R."/>
            <person name="Ravi A."/>
            <person name="Getino M."/>
            <person name="Pursley I."/>
            <person name="Horton D.L."/>
            <person name="Alikhan N.F."/>
            <person name="Baker D."/>
            <person name="Gharbi K."/>
            <person name="Hall N."/>
            <person name="Watson M."/>
            <person name="Adriaenssens E.M."/>
            <person name="Foster-Nyarko E."/>
            <person name="Jarju S."/>
            <person name="Secka A."/>
            <person name="Antonio M."/>
            <person name="Oren A."/>
            <person name="Chaudhuri R.R."/>
            <person name="La Ragione R."/>
            <person name="Hildebrand F."/>
            <person name="Pallen M.J."/>
        </authorList>
    </citation>
    <scope>NUCLEOTIDE SEQUENCE</scope>
    <source>
        <strain evidence="7">CHK32-1732</strain>
    </source>
</reference>
<feature type="binding site" evidence="3">
    <location>
        <position position="143"/>
    </location>
    <ligand>
        <name>substrate</name>
    </ligand>
</feature>
<evidence type="ECO:0000256" key="4">
    <source>
        <dbReference type="PROSITE-ProRule" id="PRU00464"/>
    </source>
</evidence>
<name>A0A9D1RQT8_9CORY</name>
<feature type="short sequence motif" description="Histidine triad motif" evidence="4">
    <location>
        <begin position="139"/>
        <end position="143"/>
    </location>
</feature>
<evidence type="ECO:0000313" key="7">
    <source>
        <dbReference type="EMBL" id="HIW91102.1"/>
    </source>
</evidence>
<feature type="binding site" evidence="3">
    <location>
        <position position="71"/>
    </location>
    <ligand>
        <name>substrate</name>
    </ligand>
</feature>
<evidence type="ECO:0000259" key="6">
    <source>
        <dbReference type="PROSITE" id="PS51084"/>
    </source>
</evidence>
<dbReference type="InterPro" id="IPR036265">
    <property type="entry name" value="HIT-like_sf"/>
</dbReference>
<protein>
    <submittedName>
        <fullName evidence="7">HIT domain-containing protein</fullName>
    </submittedName>
</protein>
<evidence type="ECO:0000256" key="1">
    <source>
        <dbReference type="ARBA" id="ARBA00022741"/>
    </source>
</evidence>
<dbReference type="InterPro" id="IPR039383">
    <property type="entry name" value="FHIT"/>
</dbReference>
<dbReference type="InterPro" id="IPR011146">
    <property type="entry name" value="HIT-like"/>
</dbReference>
<dbReference type="InterPro" id="IPR052908">
    <property type="entry name" value="AP-4-A_phosphorylase"/>
</dbReference>
<feature type="active site" description="Tele-AMP-histidine intermediate" evidence="2">
    <location>
        <position position="141"/>
    </location>
</feature>
<dbReference type="PANTHER" id="PTHR42997:SF1">
    <property type="entry name" value="AP-4-A PHOSPHORYLASE"/>
    <property type="match status" value="1"/>
</dbReference>
<evidence type="ECO:0000256" key="5">
    <source>
        <dbReference type="SAM" id="MobiDB-lite"/>
    </source>
</evidence>
<feature type="compositionally biased region" description="Basic and acidic residues" evidence="5">
    <location>
        <begin position="40"/>
        <end position="52"/>
    </location>
</feature>
<dbReference type="Pfam" id="PF01230">
    <property type="entry name" value="HIT"/>
    <property type="match status" value="1"/>
</dbReference>
<dbReference type="SUPFAM" id="SSF54197">
    <property type="entry name" value="HIT-like"/>
    <property type="match status" value="1"/>
</dbReference>
<proteinExistence type="predicted"/>
<dbReference type="EMBL" id="DXGC01000053">
    <property type="protein sequence ID" value="HIW91102.1"/>
    <property type="molecule type" value="Genomic_DNA"/>
</dbReference>
<feature type="compositionally biased region" description="Low complexity" evidence="5">
    <location>
        <begin position="30"/>
        <end position="39"/>
    </location>
</feature>
<sequence length="182" mass="19761">MTDTGAGIEDGLARLWAPYRSAYIAENGTSGDAGASDGGAKSDDPFEHLPEKSDEEGLIVARGAEVFCILNLYPYNPGHMMVLPYRKVASYEDLTDNETAEMAEFTKKAIRVLRRVSNPNALNVGMNLGKSSGGSVPGHLHQHIVPRWQGDTSFMTVLTGSKVLVQVLGETRQLLAQAWKEI</sequence>
<dbReference type="GO" id="GO:0003824">
    <property type="term" value="F:catalytic activity"/>
    <property type="evidence" value="ECO:0007669"/>
    <property type="project" value="InterPro"/>
</dbReference>
<dbReference type="AlphaFoldDB" id="A0A9D1RQT8"/>
<evidence type="ECO:0000256" key="3">
    <source>
        <dbReference type="PIRSR" id="PIRSR639383-2"/>
    </source>
</evidence>
<dbReference type="PANTHER" id="PTHR42997">
    <property type="entry name" value="HIT FAMILY HYDROLASE"/>
    <property type="match status" value="1"/>
</dbReference>
<dbReference type="PROSITE" id="PS51084">
    <property type="entry name" value="HIT_2"/>
    <property type="match status" value="1"/>
</dbReference>
<dbReference type="CDD" id="cd01275">
    <property type="entry name" value="FHIT"/>
    <property type="match status" value="1"/>
</dbReference>
<evidence type="ECO:0000313" key="8">
    <source>
        <dbReference type="Proteomes" id="UP000824190"/>
    </source>
</evidence>
<comment type="caution">
    <text evidence="7">The sequence shown here is derived from an EMBL/GenBank/DDBJ whole genome shotgun (WGS) entry which is preliminary data.</text>
</comment>
<gene>
    <name evidence="7" type="ORF">H9870_05495</name>
</gene>
<evidence type="ECO:0000256" key="2">
    <source>
        <dbReference type="PIRSR" id="PIRSR639383-1"/>
    </source>
</evidence>
<dbReference type="GO" id="GO:0000166">
    <property type="term" value="F:nucleotide binding"/>
    <property type="evidence" value="ECO:0007669"/>
    <property type="project" value="UniProtKB-KW"/>
</dbReference>